<proteinExistence type="predicted"/>
<sequence>TPGFITDAIGFLLLFPLTRSILKKLFKSKFESMIQKGQTVQFNSFEKKNTDYDDIDIN</sequence>
<accession>A0A3B0U6D4</accession>
<dbReference type="InterPro" id="IPR007313">
    <property type="entry name" value="FxsA"/>
</dbReference>
<feature type="non-terminal residue" evidence="1">
    <location>
        <position position="1"/>
    </location>
</feature>
<dbReference type="Pfam" id="PF04186">
    <property type="entry name" value="FxsA"/>
    <property type="match status" value="1"/>
</dbReference>
<organism evidence="1">
    <name type="scientific">hydrothermal vent metagenome</name>
    <dbReference type="NCBI Taxonomy" id="652676"/>
    <lineage>
        <taxon>unclassified sequences</taxon>
        <taxon>metagenomes</taxon>
        <taxon>ecological metagenomes</taxon>
    </lineage>
</organism>
<gene>
    <name evidence="1" type="ORF">MNBD_BACTEROID05-446</name>
</gene>
<dbReference type="AlphaFoldDB" id="A0A3B0U6D4"/>
<reference evidence="1" key="1">
    <citation type="submission" date="2018-06" db="EMBL/GenBank/DDBJ databases">
        <authorList>
            <person name="Zhirakovskaya E."/>
        </authorList>
    </citation>
    <scope>NUCLEOTIDE SEQUENCE</scope>
</reference>
<dbReference type="EMBL" id="UOEN01000520">
    <property type="protein sequence ID" value="VAW20039.1"/>
    <property type="molecule type" value="Genomic_DNA"/>
</dbReference>
<evidence type="ECO:0000313" key="1">
    <source>
        <dbReference type="EMBL" id="VAW20039.1"/>
    </source>
</evidence>
<dbReference type="GO" id="GO:0016020">
    <property type="term" value="C:membrane"/>
    <property type="evidence" value="ECO:0007669"/>
    <property type="project" value="InterPro"/>
</dbReference>
<name>A0A3B0U6D4_9ZZZZ</name>
<protein>
    <submittedName>
        <fullName evidence="1">Uncharacterized protein</fullName>
    </submittedName>
</protein>